<dbReference type="InterPro" id="IPR002347">
    <property type="entry name" value="SDR_fam"/>
</dbReference>
<dbReference type="Gene3D" id="3.40.50.720">
    <property type="entry name" value="NAD(P)-binding Rossmann-like Domain"/>
    <property type="match status" value="1"/>
</dbReference>
<keyword evidence="2" id="KW-0521">NADP</keyword>
<dbReference type="EMBL" id="JAPFRD010000002">
    <property type="protein sequence ID" value="MCW8107001.1"/>
    <property type="molecule type" value="Genomic_DNA"/>
</dbReference>
<dbReference type="RefSeq" id="WP_265615703.1">
    <property type="nucleotide sequence ID" value="NZ_JAPFRD010000002.1"/>
</dbReference>
<evidence type="ECO:0000256" key="3">
    <source>
        <dbReference type="ARBA" id="ARBA00023002"/>
    </source>
</evidence>
<comment type="caution">
    <text evidence="4">The sequence shown here is derived from an EMBL/GenBank/DDBJ whole genome shotgun (WGS) entry which is preliminary data.</text>
</comment>
<evidence type="ECO:0000256" key="1">
    <source>
        <dbReference type="ARBA" id="ARBA00006484"/>
    </source>
</evidence>
<proteinExistence type="inferred from homology"/>
<comment type="similarity">
    <text evidence="1">Belongs to the short-chain dehydrogenases/reductases (SDR) family.</text>
</comment>
<dbReference type="PRINTS" id="PR00081">
    <property type="entry name" value="GDHRDH"/>
</dbReference>
<protein>
    <submittedName>
        <fullName evidence="4">SDR family oxidoreductase</fullName>
    </submittedName>
</protein>
<dbReference type="InterPro" id="IPR020904">
    <property type="entry name" value="Sc_DH/Rdtase_CS"/>
</dbReference>
<sequence>MMTAKIVLITGASSGIGAATAKKLVAAGHKVALTARSKDKLHQLQKQLGSENCRVYPADATDANAIEKVINEAATEFGQLDCVFANAGKGVSSPGTEKGDIDEWRSMLDININALLYTAKYSLPYLRKTKGHFILTSSAAGRATIKGSIYGASKWFAYGFGRNLAEEMKEWGGRCTTICPGMVNTPFFDEPKEDKLQPEDVADAVTYAVEAPHRNSVREIYLMPTN</sequence>
<evidence type="ECO:0000256" key="2">
    <source>
        <dbReference type="ARBA" id="ARBA00022857"/>
    </source>
</evidence>
<evidence type="ECO:0000313" key="4">
    <source>
        <dbReference type="EMBL" id="MCW8107001.1"/>
    </source>
</evidence>
<name>A0ABT3P2K8_9ALTE</name>
<evidence type="ECO:0000313" key="5">
    <source>
        <dbReference type="Proteomes" id="UP001142810"/>
    </source>
</evidence>
<accession>A0ABT3P2K8</accession>
<reference evidence="4" key="1">
    <citation type="submission" date="2022-11" db="EMBL/GenBank/DDBJ databases">
        <title>Alteromonas sp. nov., isolated from sea water of the Qingdao.</title>
        <authorList>
            <person name="Wang Q."/>
        </authorList>
    </citation>
    <scope>NUCLEOTIDE SEQUENCE</scope>
    <source>
        <strain evidence="4">ASW11-7</strain>
    </source>
</reference>
<dbReference type="InterPro" id="IPR036291">
    <property type="entry name" value="NAD(P)-bd_dom_sf"/>
</dbReference>
<dbReference type="PANTHER" id="PTHR43391">
    <property type="entry name" value="RETINOL DEHYDROGENASE-RELATED"/>
    <property type="match status" value="1"/>
</dbReference>
<dbReference type="PANTHER" id="PTHR43391:SF14">
    <property type="entry name" value="DEHYDROGENASE_REDUCTASE SDR FAMILY PROTEIN 7-LIKE"/>
    <property type="match status" value="1"/>
</dbReference>
<dbReference type="PROSITE" id="PS00061">
    <property type="entry name" value="ADH_SHORT"/>
    <property type="match status" value="1"/>
</dbReference>
<dbReference type="SUPFAM" id="SSF51735">
    <property type="entry name" value="NAD(P)-binding Rossmann-fold domains"/>
    <property type="match status" value="1"/>
</dbReference>
<organism evidence="4 5">
    <name type="scientific">Alteromonas aquimaris</name>
    <dbReference type="NCBI Taxonomy" id="2998417"/>
    <lineage>
        <taxon>Bacteria</taxon>
        <taxon>Pseudomonadati</taxon>
        <taxon>Pseudomonadota</taxon>
        <taxon>Gammaproteobacteria</taxon>
        <taxon>Alteromonadales</taxon>
        <taxon>Alteromonadaceae</taxon>
        <taxon>Alteromonas/Salinimonas group</taxon>
        <taxon>Alteromonas</taxon>
    </lineage>
</organism>
<dbReference type="Pfam" id="PF00106">
    <property type="entry name" value="adh_short"/>
    <property type="match status" value="1"/>
</dbReference>
<gene>
    <name evidence="4" type="ORF">OPS25_00605</name>
</gene>
<keyword evidence="3" id="KW-0560">Oxidoreductase</keyword>
<keyword evidence="5" id="KW-1185">Reference proteome</keyword>
<dbReference type="Proteomes" id="UP001142810">
    <property type="component" value="Unassembled WGS sequence"/>
</dbReference>